<comment type="pathway">
    <text evidence="3">Cofactor biosynthesis; riboflavin biosynthesis; riboflavin from 2-hydroxy-3-oxobutyl phosphate and 5-amino-6-(D-ribitylamino)uracil: step 2/2.</text>
</comment>
<evidence type="ECO:0000313" key="12">
    <source>
        <dbReference type="EMBL" id="AXF19904.1"/>
    </source>
</evidence>
<evidence type="ECO:0000256" key="2">
    <source>
        <dbReference type="ARBA" id="ARBA00002803"/>
    </source>
</evidence>
<keyword evidence="6" id="KW-0686">Riboflavin biosynthesis</keyword>
<sequence length="217" mass="22883">MFTGIVAAVGRIESIDPLGTSADAGVRLTVLAGGLDLADVALGDSIAIQGACMTVIDKTDAAFDVEVSRESLNRTVGLAEPGDVNLEKALRAHDRLGGHIVSGHVDGLGTVSRFAPVGESHELRIAVPRELGRYLAYKGSITVNGVSLTVNTVDDRADGCEFSINLIPHTIEMTTLRHLKAGDQVNLEVDIIARYVERMLSTTSQALSRTGGHILDG</sequence>
<dbReference type="OrthoDB" id="9788537at2"/>
<feature type="domain" description="Lumazine-binding" evidence="11">
    <location>
        <begin position="1"/>
        <end position="99"/>
    </location>
</feature>
<keyword evidence="7" id="KW-0808">Transferase</keyword>
<dbReference type="Proteomes" id="UP000253104">
    <property type="component" value="Chromosome mHSR5_A"/>
</dbReference>
<reference evidence="12 13" key="1">
    <citation type="journal article" date="2018" name="ISME J.">
        <title>Involvement of Burkholderiaceae and sulfurous volatiles in disease-suppressive soils.</title>
        <authorList>
            <person name="Carrion V.J."/>
            <person name="Cordovez V."/>
            <person name="Tyc O."/>
            <person name="Etalo D.W."/>
            <person name="de Bruijn I."/>
            <person name="de Jager V.C."/>
            <person name="Medema M.H."/>
            <person name="Eberl L."/>
            <person name="Raaijmakers J.M."/>
        </authorList>
    </citation>
    <scope>NUCLEOTIDE SEQUENCE [LARGE SCALE GENOMIC DNA]</scope>
    <source>
        <strain evidence="13">mHSR5</strain>
    </source>
</reference>
<evidence type="ECO:0000313" key="13">
    <source>
        <dbReference type="Proteomes" id="UP000253104"/>
    </source>
</evidence>
<dbReference type="GO" id="GO:0009231">
    <property type="term" value="P:riboflavin biosynthetic process"/>
    <property type="evidence" value="ECO:0007669"/>
    <property type="project" value="UniProtKB-KW"/>
</dbReference>
<dbReference type="InterPro" id="IPR001783">
    <property type="entry name" value="Lumazine-bd"/>
</dbReference>
<accession>A0A2Z5MT02</accession>
<dbReference type="AlphaFoldDB" id="A0A2Z5MT02"/>
<evidence type="ECO:0000256" key="4">
    <source>
        <dbReference type="ARBA" id="ARBA00012827"/>
    </source>
</evidence>
<dbReference type="Gene3D" id="2.40.30.20">
    <property type="match status" value="2"/>
</dbReference>
<evidence type="ECO:0000256" key="8">
    <source>
        <dbReference type="ARBA" id="ARBA00022737"/>
    </source>
</evidence>
<dbReference type="NCBIfam" id="TIGR00187">
    <property type="entry name" value="ribE"/>
    <property type="match status" value="1"/>
</dbReference>
<evidence type="ECO:0000256" key="7">
    <source>
        <dbReference type="ARBA" id="ARBA00022679"/>
    </source>
</evidence>
<proteinExistence type="predicted"/>
<dbReference type="GO" id="GO:0004746">
    <property type="term" value="F:riboflavin synthase activity"/>
    <property type="evidence" value="ECO:0007669"/>
    <property type="project" value="UniProtKB-UniRule"/>
</dbReference>
<protein>
    <recommendedName>
        <fullName evidence="5 9">Riboflavin synthase</fullName>
        <ecNumber evidence="4 9">2.5.1.9</ecNumber>
    </recommendedName>
</protein>
<dbReference type="SUPFAM" id="SSF63380">
    <property type="entry name" value="Riboflavin synthase domain-like"/>
    <property type="match status" value="2"/>
</dbReference>
<evidence type="ECO:0000256" key="10">
    <source>
        <dbReference type="PROSITE-ProRule" id="PRU00524"/>
    </source>
</evidence>
<dbReference type="CDD" id="cd00402">
    <property type="entry name" value="Riboflavin_synthase_like"/>
    <property type="match status" value="1"/>
</dbReference>
<evidence type="ECO:0000256" key="5">
    <source>
        <dbReference type="ARBA" id="ARBA00013950"/>
    </source>
</evidence>
<dbReference type="InterPro" id="IPR017938">
    <property type="entry name" value="Riboflavin_synthase-like_b-brl"/>
</dbReference>
<dbReference type="FunFam" id="2.40.30.20:FF:000004">
    <property type="entry name" value="Riboflavin synthase, alpha subunit"/>
    <property type="match status" value="1"/>
</dbReference>
<dbReference type="EMBL" id="CP024902">
    <property type="protein sequence ID" value="AXF19904.1"/>
    <property type="molecule type" value="Genomic_DNA"/>
</dbReference>
<dbReference type="InterPro" id="IPR023366">
    <property type="entry name" value="ATP_synth_asu-like_sf"/>
</dbReference>
<keyword evidence="8" id="KW-0677">Repeat</keyword>
<feature type="domain" description="Lumazine-binding" evidence="11">
    <location>
        <begin position="100"/>
        <end position="200"/>
    </location>
</feature>
<organism evidence="12 13">
    <name type="scientific">Burkholderia pyrrocinia</name>
    <name type="common">Pseudomonas pyrrocinia</name>
    <dbReference type="NCBI Taxonomy" id="60550"/>
    <lineage>
        <taxon>Bacteria</taxon>
        <taxon>Pseudomonadati</taxon>
        <taxon>Pseudomonadota</taxon>
        <taxon>Betaproteobacteria</taxon>
        <taxon>Burkholderiales</taxon>
        <taxon>Burkholderiaceae</taxon>
        <taxon>Burkholderia</taxon>
        <taxon>Burkholderia cepacia complex</taxon>
    </lineage>
</organism>
<comment type="catalytic activity">
    <reaction evidence="1">
        <text>2 6,7-dimethyl-8-(1-D-ribityl)lumazine + H(+) = 5-amino-6-(D-ribitylamino)uracil + riboflavin</text>
        <dbReference type="Rhea" id="RHEA:20772"/>
        <dbReference type="ChEBI" id="CHEBI:15378"/>
        <dbReference type="ChEBI" id="CHEBI:15934"/>
        <dbReference type="ChEBI" id="CHEBI:57986"/>
        <dbReference type="ChEBI" id="CHEBI:58201"/>
        <dbReference type="EC" id="2.5.1.9"/>
    </reaction>
</comment>
<dbReference type="EC" id="2.5.1.9" evidence="4 9"/>
<feature type="repeat" description="Lumazine-binding" evidence="10">
    <location>
        <begin position="100"/>
        <end position="200"/>
    </location>
</feature>
<dbReference type="Pfam" id="PF00677">
    <property type="entry name" value="Lum_binding"/>
    <property type="match status" value="2"/>
</dbReference>
<evidence type="ECO:0000256" key="9">
    <source>
        <dbReference type="NCBIfam" id="TIGR00187"/>
    </source>
</evidence>
<dbReference type="RefSeq" id="WP_114176363.1">
    <property type="nucleotide sequence ID" value="NZ_CP024902.1"/>
</dbReference>
<comment type="function">
    <text evidence="2">Catalyzes the dismutation of two molecules of 6,7-dimethyl-8-ribityllumazine, resulting in the formation of riboflavin and 5-amino-6-(D-ribitylamino)uracil.</text>
</comment>
<gene>
    <name evidence="12" type="ORF">CUJ89_04850</name>
</gene>
<dbReference type="PROSITE" id="PS51177">
    <property type="entry name" value="LUMAZINE_BIND"/>
    <property type="match status" value="2"/>
</dbReference>
<evidence type="ECO:0000256" key="3">
    <source>
        <dbReference type="ARBA" id="ARBA00004887"/>
    </source>
</evidence>
<evidence type="ECO:0000259" key="11">
    <source>
        <dbReference type="PROSITE" id="PS51177"/>
    </source>
</evidence>
<evidence type="ECO:0000256" key="1">
    <source>
        <dbReference type="ARBA" id="ARBA00000968"/>
    </source>
</evidence>
<feature type="repeat" description="Lumazine-binding" evidence="10">
    <location>
        <begin position="1"/>
        <end position="99"/>
    </location>
</feature>
<dbReference type="PIRSF" id="PIRSF000498">
    <property type="entry name" value="Riboflavin_syn_A"/>
    <property type="match status" value="1"/>
</dbReference>
<dbReference type="PANTHER" id="PTHR21098:SF12">
    <property type="entry name" value="RIBOFLAVIN SYNTHASE"/>
    <property type="match status" value="1"/>
</dbReference>
<dbReference type="InterPro" id="IPR026017">
    <property type="entry name" value="Lumazine-bd_dom"/>
</dbReference>
<name>A0A2Z5MT02_BURPY</name>
<dbReference type="NCBIfam" id="NF006767">
    <property type="entry name" value="PRK09289.1"/>
    <property type="match status" value="1"/>
</dbReference>
<evidence type="ECO:0000256" key="6">
    <source>
        <dbReference type="ARBA" id="ARBA00022619"/>
    </source>
</evidence>
<dbReference type="PANTHER" id="PTHR21098">
    <property type="entry name" value="RIBOFLAVIN SYNTHASE ALPHA CHAIN"/>
    <property type="match status" value="1"/>
</dbReference>